<evidence type="ECO:0000256" key="1">
    <source>
        <dbReference type="ARBA" id="ARBA00023002"/>
    </source>
</evidence>
<name>A0ABX1FWC7_9PSEU</name>
<gene>
    <name evidence="2" type="ORF">FXN61_42625</name>
</gene>
<feature type="non-terminal residue" evidence="2">
    <location>
        <position position="58"/>
    </location>
</feature>
<comment type="caution">
    <text evidence="2">The sequence shown here is derived from an EMBL/GenBank/DDBJ whole genome shotgun (WGS) entry which is preliminary data.</text>
</comment>
<protein>
    <submittedName>
        <fullName evidence="2">Betaine-aldehyde dehydrogenase</fullName>
    </submittedName>
</protein>
<dbReference type="InterPro" id="IPR016161">
    <property type="entry name" value="Ald_DH/histidinol_DH"/>
</dbReference>
<dbReference type="EMBL" id="VSRL01000312">
    <property type="protein sequence ID" value="NKE63065.1"/>
    <property type="molecule type" value="Genomic_DNA"/>
</dbReference>
<sequence>MTAVDDRPTATLRRPDVAPGKLFIGGQWRESRQDGRINVVDPSTGSVVTSVAWGTTAD</sequence>
<proteinExistence type="predicted"/>
<dbReference type="Proteomes" id="UP001515943">
    <property type="component" value="Unassembled WGS sequence"/>
</dbReference>
<organism evidence="2 3">
    <name type="scientific">Lentzea indica</name>
    <dbReference type="NCBI Taxonomy" id="2604800"/>
    <lineage>
        <taxon>Bacteria</taxon>
        <taxon>Bacillati</taxon>
        <taxon>Actinomycetota</taxon>
        <taxon>Actinomycetes</taxon>
        <taxon>Pseudonocardiales</taxon>
        <taxon>Pseudonocardiaceae</taxon>
        <taxon>Lentzea</taxon>
    </lineage>
</organism>
<dbReference type="Gene3D" id="3.40.605.10">
    <property type="entry name" value="Aldehyde Dehydrogenase, Chain A, domain 1"/>
    <property type="match status" value="1"/>
</dbReference>
<reference evidence="2 3" key="1">
    <citation type="submission" date="2019-08" db="EMBL/GenBank/DDBJ databases">
        <title>Lentzea from Indian Himalayas.</title>
        <authorList>
            <person name="Mandal S."/>
            <person name="Mallick Gupta A."/>
            <person name="Maiti P.K."/>
            <person name="Sarkar J."/>
            <person name="Mandal S."/>
        </authorList>
    </citation>
    <scope>NUCLEOTIDE SEQUENCE [LARGE SCALE GENOMIC DNA]</scope>
    <source>
        <strain evidence="2 3">PSKA42</strain>
    </source>
</reference>
<keyword evidence="1" id="KW-0560">Oxidoreductase</keyword>
<keyword evidence="3" id="KW-1185">Reference proteome</keyword>
<accession>A0ABX1FWC7</accession>
<evidence type="ECO:0000313" key="3">
    <source>
        <dbReference type="Proteomes" id="UP001515943"/>
    </source>
</evidence>
<evidence type="ECO:0000313" key="2">
    <source>
        <dbReference type="EMBL" id="NKE63065.1"/>
    </source>
</evidence>
<dbReference type="InterPro" id="IPR016162">
    <property type="entry name" value="Ald_DH_N"/>
</dbReference>
<dbReference type="SUPFAM" id="SSF53720">
    <property type="entry name" value="ALDH-like"/>
    <property type="match status" value="1"/>
</dbReference>